<dbReference type="AlphaFoldDB" id="A0A2T5B1C5"/>
<reference evidence="1 2" key="1">
    <citation type="submission" date="2018-04" db="EMBL/GenBank/DDBJ databases">
        <title>Genomic Encyclopedia of Type Strains, Phase IV (KMG-IV): sequencing the most valuable type-strain genomes for metagenomic binning, comparative biology and taxonomic classification.</title>
        <authorList>
            <person name="Goeker M."/>
        </authorList>
    </citation>
    <scope>NUCLEOTIDE SEQUENCE [LARGE SCALE GENOMIC DNA]</scope>
    <source>
        <strain evidence="1 2">DSM 7138</strain>
    </source>
</reference>
<dbReference type="EMBL" id="PZZZ01000007">
    <property type="protein sequence ID" value="PTM92770.1"/>
    <property type="molecule type" value="Genomic_DNA"/>
</dbReference>
<comment type="caution">
    <text evidence="1">The sequence shown here is derived from an EMBL/GenBank/DDBJ whole genome shotgun (WGS) entry which is preliminary data.</text>
</comment>
<sequence>MLVPAAITARNPTETVTQPQKLSNRAQWLKARAARDFATSETLARGFLKKRPDDLAAARGLARDLVETGRAEKALEVWRSIFEQVPEDIEASYHLWCANPRDPRLASLGAGQIAILERARRFRLSEGESRPIHHVAICGISYCGSTLFDRMLGGLPGVASIGESHWLIKRRHERSFTTLSFEHYVDEEKLVPCSVCGDGCEVLSRDFRLGLAADHTDWYQRIGARLGALHLISADKNLVKLVENDPKLRFDALVMFKSPDQAWRSKLNKLPEGESADFYRAELDKFIQTWLGSYRHFLFDLKPTGKTIFLNFDAFAENPAPYAEAVCRKLGLPYSPEILTRTIPGHAVGGNRGSMANLRELDYSVKIRPLAPADLPQRQHAFIEGNELVQDTYRELMARHDMLLAGD</sequence>
<dbReference type="SUPFAM" id="SSF52540">
    <property type="entry name" value="P-loop containing nucleoside triphosphate hydrolases"/>
    <property type="match status" value="1"/>
</dbReference>
<keyword evidence="2" id="KW-1185">Reference proteome</keyword>
<dbReference type="InterPro" id="IPR027417">
    <property type="entry name" value="P-loop_NTPase"/>
</dbReference>
<evidence type="ECO:0008006" key="3">
    <source>
        <dbReference type="Google" id="ProtNLM"/>
    </source>
</evidence>
<dbReference type="InterPro" id="IPR011990">
    <property type="entry name" value="TPR-like_helical_dom_sf"/>
</dbReference>
<evidence type="ECO:0000313" key="2">
    <source>
        <dbReference type="Proteomes" id="UP000241247"/>
    </source>
</evidence>
<dbReference type="OrthoDB" id="9800698at2"/>
<organism evidence="1 2">
    <name type="scientific">Mycoplana dimorpha</name>
    <dbReference type="NCBI Taxonomy" id="28320"/>
    <lineage>
        <taxon>Bacteria</taxon>
        <taxon>Pseudomonadati</taxon>
        <taxon>Pseudomonadota</taxon>
        <taxon>Alphaproteobacteria</taxon>
        <taxon>Hyphomicrobiales</taxon>
        <taxon>Rhizobiaceae</taxon>
        <taxon>Mycoplana</taxon>
    </lineage>
</organism>
<protein>
    <recommendedName>
        <fullName evidence="3">Sulfotransferase family protein</fullName>
    </recommendedName>
</protein>
<name>A0A2T5B1C5_MYCDI</name>
<evidence type="ECO:0000313" key="1">
    <source>
        <dbReference type="EMBL" id="PTM92770.1"/>
    </source>
</evidence>
<dbReference type="Gene3D" id="1.25.40.10">
    <property type="entry name" value="Tetratricopeptide repeat domain"/>
    <property type="match status" value="1"/>
</dbReference>
<gene>
    <name evidence="1" type="ORF">C7449_107184</name>
</gene>
<accession>A0A2T5B1C5</accession>
<proteinExistence type="predicted"/>
<dbReference type="Gene3D" id="3.40.50.300">
    <property type="entry name" value="P-loop containing nucleotide triphosphate hydrolases"/>
    <property type="match status" value="1"/>
</dbReference>
<dbReference type="Proteomes" id="UP000241247">
    <property type="component" value="Unassembled WGS sequence"/>
</dbReference>